<feature type="binding site" evidence="4">
    <location>
        <position position="336"/>
    </location>
    <ligand>
        <name>S-adenosyl-L-methionine</name>
        <dbReference type="ChEBI" id="CHEBI:59789"/>
    </ligand>
</feature>
<dbReference type="InterPro" id="IPR010280">
    <property type="entry name" value="U5_MeTrfase_fam"/>
</dbReference>
<dbReference type="GO" id="GO:0070475">
    <property type="term" value="P:rRNA base methylation"/>
    <property type="evidence" value="ECO:0007669"/>
    <property type="project" value="TreeGrafter"/>
</dbReference>
<dbReference type="Pfam" id="PF05958">
    <property type="entry name" value="tRNA_U5-meth_tr"/>
    <property type="match status" value="1"/>
</dbReference>
<dbReference type="EMBL" id="FNCK01000005">
    <property type="protein sequence ID" value="SDG31081.1"/>
    <property type="molecule type" value="Genomic_DNA"/>
</dbReference>
<dbReference type="InterPro" id="IPR002792">
    <property type="entry name" value="TRAM_dom"/>
</dbReference>
<evidence type="ECO:0000256" key="4">
    <source>
        <dbReference type="PROSITE-ProRule" id="PRU01024"/>
    </source>
</evidence>
<evidence type="ECO:0000256" key="3">
    <source>
        <dbReference type="ARBA" id="ARBA00022691"/>
    </source>
</evidence>
<dbReference type="AlphaFoldDB" id="A0A1G7T773"/>
<dbReference type="SUPFAM" id="SSF53335">
    <property type="entry name" value="S-adenosyl-L-methionine-dependent methyltransferases"/>
    <property type="match status" value="1"/>
</dbReference>
<dbReference type="SUPFAM" id="SSF50249">
    <property type="entry name" value="Nucleic acid-binding proteins"/>
    <property type="match status" value="1"/>
</dbReference>
<dbReference type="Gene3D" id="2.40.50.140">
    <property type="entry name" value="Nucleic acid-binding proteins"/>
    <property type="match status" value="1"/>
</dbReference>
<dbReference type="FunFam" id="3.40.50.150:FF:000009">
    <property type="entry name" value="23S rRNA (Uracil(1939)-C(5))-methyltransferase RlmD"/>
    <property type="match status" value="1"/>
</dbReference>
<reference evidence="7 8" key="1">
    <citation type="submission" date="2016-10" db="EMBL/GenBank/DDBJ databases">
        <authorList>
            <person name="de Groot N.N."/>
        </authorList>
    </citation>
    <scope>NUCLEOTIDE SEQUENCE [LARGE SCALE GENOMIC DNA]</scope>
    <source>
        <strain evidence="7 8">ATCC BAA-466</strain>
    </source>
</reference>
<proteinExistence type="inferred from homology"/>
<dbReference type="InterPro" id="IPR029063">
    <property type="entry name" value="SAM-dependent_MTases_sf"/>
</dbReference>
<accession>A0A1G7T773</accession>
<evidence type="ECO:0000256" key="5">
    <source>
        <dbReference type="PROSITE-ProRule" id="PRU10015"/>
    </source>
</evidence>
<sequence length="456" mass="52140">MTNNFKKNQLLQAKVEDLTHEGMGVAKIEGFPFFIEGVLPQEEIEFKVIKTGKTYGFGKFVQIIKSSPDRVEMMDDLGRQTGTLTLQHLSYPAQLAFKQKVVKDAFERIGHFKDLTIQPTLGMEEPWGYRNKAQIPVRMVKGQLETGFYRKNSHDLIPVEDYHIQDPAIDQAILIVRDLLRKYHISAYDERSHKGCIRHLIIRKGHYSDQLMVILVTRAKKIPQIEDLIQEMIDKIPHLVSIIQNINPAKTNVIMGKETYCLWGQEYFEDQMLDMTFRISPQSFYQINTSQAERLYQLAIEAADFDGSETVLDAYCGIGTLSLAIAKHVKSVYAMELVVEAVKMAEQNAEINQINNVHFEAGSAEDWLARWNQEEIHFDVVTVDPPRKGLDGHFIDNLMTQDPVKIVYISCNPSTQARDCQLLAQAGYQIESIQPVDLFPFTNHVETIALIQRVKP</sequence>
<dbReference type="Gene3D" id="2.40.50.1070">
    <property type="match status" value="1"/>
</dbReference>
<feature type="binding site" evidence="4">
    <location>
        <position position="286"/>
    </location>
    <ligand>
        <name>S-adenosyl-L-methionine</name>
        <dbReference type="ChEBI" id="CHEBI:59789"/>
    </ligand>
</feature>
<feature type="active site" evidence="5">
    <location>
        <position position="411"/>
    </location>
</feature>
<dbReference type="STRING" id="120956.SAMN05421791_10520"/>
<dbReference type="Pfam" id="PF01938">
    <property type="entry name" value="TRAM"/>
    <property type="match status" value="1"/>
</dbReference>
<evidence type="ECO:0000256" key="1">
    <source>
        <dbReference type="ARBA" id="ARBA00022603"/>
    </source>
</evidence>
<gene>
    <name evidence="7" type="ORF">SAMN05421791_10520</name>
</gene>
<dbReference type="Proteomes" id="UP000199708">
    <property type="component" value="Unassembled WGS sequence"/>
</dbReference>
<dbReference type="CDD" id="cd02440">
    <property type="entry name" value="AdoMet_MTases"/>
    <property type="match status" value="1"/>
</dbReference>
<organism evidence="7 8">
    <name type="scientific">Facklamia miroungae</name>
    <dbReference type="NCBI Taxonomy" id="120956"/>
    <lineage>
        <taxon>Bacteria</taxon>
        <taxon>Bacillati</taxon>
        <taxon>Bacillota</taxon>
        <taxon>Bacilli</taxon>
        <taxon>Lactobacillales</taxon>
        <taxon>Aerococcaceae</taxon>
        <taxon>Facklamia</taxon>
    </lineage>
</organism>
<dbReference type="InterPro" id="IPR030390">
    <property type="entry name" value="MeTrfase_TrmA_AS"/>
</dbReference>
<dbReference type="RefSeq" id="WP_090290009.1">
    <property type="nucleotide sequence ID" value="NZ_FNCK01000005.1"/>
</dbReference>
<keyword evidence="3 4" id="KW-0949">S-adenosyl-L-methionine</keyword>
<dbReference type="NCBIfam" id="TIGR00479">
    <property type="entry name" value="rumA"/>
    <property type="match status" value="1"/>
</dbReference>
<keyword evidence="2 4" id="KW-0808">Transferase</keyword>
<dbReference type="InterPro" id="IPR012340">
    <property type="entry name" value="NA-bd_OB-fold"/>
</dbReference>
<keyword evidence="8" id="KW-1185">Reference proteome</keyword>
<dbReference type="GO" id="GO:0070041">
    <property type="term" value="F:rRNA (uridine-C5-)-methyltransferase activity"/>
    <property type="evidence" value="ECO:0007669"/>
    <property type="project" value="TreeGrafter"/>
</dbReference>
<feature type="domain" description="TRAM" evidence="6">
    <location>
        <begin position="4"/>
        <end position="62"/>
    </location>
</feature>
<evidence type="ECO:0000313" key="7">
    <source>
        <dbReference type="EMBL" id="SDG31081.1"/>
    </source>
</evidence>
<feature type="binding site" evidence="4">
    <location>
        <position position="315"/>
    </location>
    <ligand>
        <name>S-adenosyl-L-methionine</name>
        <dbReference type="ChEBI" id="CHEBI:59789"/>
    </ligand>
</feature>
<dbReference type="FunFam" id="2.40.50.1070:FF:000003">
    <property type="entry name" value="23S rRNA (Uracil-5-)-methyltransferase RumA"/>
    <property type="match status" value="1"/>
</dbReference>
<dbReference type="PROSITE" id="PS51687">
    <property type="entry name" value="SAM_MT_RNA_M5U"/>
    <property type="match status" value="1"/>
</dbReference>
<feature type="binding site" evidence="4">
    <location>
        <position position="384"/>
    </location>
    <ligand>
        <name>S-adenosyl-L-methionine</name>
        <dbReference type="ChEBI" id="CHEBI:59789"/>
    </ligand>
</feature>
<dbReference type="PANTHER" id="PTHR11061">
    <property type="entry name" value="RNA M5U METHYLTRANSFERASE"/>
    <property type="match status" value="1"/>
</dbReference>
<dbReference type="PANTHER" id="PTHR11061:SF30">
    <property type="entry name" value="TRNA (URACIL(54)-C(5))-METHYLTRANSFERASE"/>
    <property type="match status" value="1"/>
</dbReference>
<protein>
    <submittedName>
        <fullName evidence="7">23S rRNA (Uracil1939-C5)-methyltransferase</fullName>
    </submittedName>
</protein>
<dbReference type="OrthoDB" id="9804590at2"/>
<comment type="similarity">
    <text evidence="4">Belongs to the class I-like SAM-binding methyltransferase superfamily. RNA M5U methyltransferase family.</text>
</comment>
<evidence type="ECO:0000313" key="8">
    <source>
        <dbReference type="Proteomes" id="UP000199708"/>
    </source>
</evidence>
<keyword evidence="1 4" id="KW-0489">Methyltransferase</keyword>
<dbReference type="Gene3D" id="3.40.50.150">
    <property type="entry name" value="Vaccinia Virus protein VP39"/>
    <property type="match status" value="1"/>
</dbReference>
<dbReference type="PROSITE" id="PS50926">
    <property type="entry name" value="TRAM"/>
    <property type="match status" value="1"/>
</dbReference>
<feature type="active site" description="Nucleophile" evidence="4">
    <location>
        <position position="411"/>
    </location>
</feature>
<evidence type="ECO:0000259" key="6">
    <source>
        <dbReference type="PROSITE" id="PS50926"/>
    </source>
</evidence>
<name>A0A1G7T773_9LACT</name>
<evidence type="ECO:0000256" key="2">
    <source>
        <dbReference type="ARBA" id="ARBA00022679"/>
    </source>
</evidence>
<dbReference type="PROSITE" id="PS01230">
    <property type="entry name" value="TRMA_1"/>
    <property type="match status" value="1"/>
</dbReference>